<feature type="region of interest" description="Disordered" evidence="1">
    <location>
        <begin position="304"/>
        <end position="356"/>
    </location>
</feature>
<evidence type="ECO:0000256" key="1">
    <source>
        <dbReference type="SAM" id="MobiDB-lite"/>
    </source>
</evidence>
<feature type="compositionally biased region" description="Basic residues" evidence="1">
    <location>
        <begin position="337"/>
        <end position="353"/>
    </location>
</feature>
<dbReference type="OMA" id="WNPYTHK"/>
<feature type="region of interest" description="Disordered" evidence="1">
    <location>
        <begin position="136"/>
        <end position="167"/>
    </location>
</feature>
<name>A0A1M2VFR2_TRAPU</name>
<evidence type="ECO:0000313" key="3">
    <source>
        <dbReference type="Proteomes" id="UP000184267"/>
    </source>
</evidence>
<accession>A0A1M2VFR2</accession>
<dbReference type="Proteomes" id="UP000184267">
    <property type="component" value="Unassembled WGS sequence"/>
</dbReference>
<dbReference type="AlphaFoldDB" id="A0A1M2VFR2"/>
<reference evidence="2 3" key="1">
    <citation type="submission" date="2016-10" db="EMBL/GenBank/DDBJ databases">
        <title>Genome sequence of the basidiomycete white-rot fungus Trametes pubescens.</title>
        <authorList>
            <person name="Makela M.R."/>
            <person name="Granchi Z."/>
            <person name="Peng M."/>
            <person name="De Vries R.P."/>
            <person name="Grigoriev I."/>
            <person name="Riley R."/>
            <person name="Hilden K."/>
        </authorList>
    </citation>
    <scope>NUCLEOTIDE SEQUENCE [LARGE SCALE GENOMIC DNA]</scope>
    <source>
        <strain evidence="2 3">FBCC735</strain>
    </source>
</reference>
<proteinExistence type="predicted"/>
<sequence>MAFSNRFDGLDLTPAFTFPEQQTYGDSNHPFRISDDALAEPRQPNLWTTRDMMSFDQAGPSQLPAEDRRFPAPLDDVYASSSFSPAFGLFWGDDSMPYTASSGPSRNAGLEHYHFNFSVPEGFEASAWAYMNLPSGSSAQPSPEACEAMGEGGPGGQLPLPHNSEPQEWLGASSFLLRDEERLQDTQPIASSSGVSVRPSNSASPSSSPASHAPVAPAASGSRARQSRGKVSNAIAGPSRLVPNAPREATVQVEAPTMMELRRSSRKRTASTTVHAAPAVLAPPPAKMRKTTKGVASKVRQPAAVAVSTSAEQEGPVAGPSREAAETGPKPSTSKARQVKVRSMKGTKAKRARRTCESVNKHKVANMPSHICGIDGCTRVWNPYTHKENKEHLQGHFDAGDLESEVELVCVFNLCQEVVPGKDLLKHMENHIGLPYLCPIRCGWRTSRSSYQTQHMHREHKGVLWET</sequence>
<gene>
    <name evidence="2" type="ORF">TRAPUB_2685</name>
</gene>
<organism evidence="2 3">
    <name type="scientific">Trametes pubescens</name>
    <name type="common">White-rot fungus</name>
    <dbReference type="NCBI Taxonomy" id="154538"/>
    <lineage>
        <taxon>Eukaryota</taxon>
        <taxon>Fungi</taxon>
        <taxon>Dikarya</taxon>
        <taxon>Basidiomycota</taxon>
        <taxon>Agaricomycotina</taxon>
        <taxon>Agaricomycetes</taxon>
        <taxon>Polyporales</taxon>
        <taxon>Polyporaceae</taxon>
        <taxon>Trametes</taxon>
    </lineage>
</organism>
<keyword evidence="3" id="KW-1185">Reference proteome</keyword>
<dbReference type="EMBL" id="MNAD01001309">
    <property type="protein sequence ID" value="OJT06410.1"/>
    <property type="molecule type" value="Genomic_DNA"/>
</dbReference>
<evidence type="ECO:0000313" key="2">
    <source>
        <dbReference type="EMBL" id="OJT06410.1"/>
    </source>
</evidence>
<feature type="region of interest" description="Disordered" evidence="1">
    <location>
        <begin position="186"/>
        <end position="274"/>
    </location>
</feature>
<dbReference type="OrthoDB" id="2762126at2759"/>
<protein>
    <submittedName>
        <fullName evidence="2">Uncharacterized protein</fullName>
    </submittedName>
</protein>
<comment type="caution">
    <text evidence="2">The sequence shown here is derived from an EMBL/GenBank/DDBJ whole genome shotgun (WGS) entry which is preliminary data.</text>
</comment>
<feature type="compositionally biased region" description="Low complexity" evidence="1">
    <location>
        <begin position="190"/>
        <end position="222"/>
    </location>
</feature>